<dbReference type="InterPro" id="IPR036249">
    <property type="entry name" value="Thioredoxin-like_sf"/>
</dbReference>
<reference evidence="11 12" key="1">
    <citation type="submission" date="2010-05" db="EMBL/GenBank/DDBJ databases">
        <title>The Genome Sequence of Thecamonas trahens ATCC 50062.</title>
        <authorList>
            <consortium name="The Broad Institute Genome Sequencing Platform"/>
            <person name="Russ C."/>
            <person name="Cuomo C."/>
            <person name="Shea T."/>
            <person name="Young S.K."/>
            <person name="Zeng Q."/>
            <person name="Koehrsen M."/>
            <person name="Haas B."/>
            <person name="Borodovsky M."/>
            <person name="Guigo R."/>
            <person name="Alvarado L."/>
            <person name="Berlin A."/>
            <person name="Bochicchio J."/>
            <person name="Borenstein D."/>
            <person name="Chapman S."/>
            <person name="Chen Z."/>
            <person name="Freedman E."/>
            <person name="Gellesch M."/>
            <person name="Goldberg J."/>
            <person name="Griggs A."/>
            <person name="Gujja S."/>
            <person name="Heilman E."/>
            <person name="Heiman D."/>
            <person name="Hepburn T."/>
            <person name="Howarth C."/>
            <person name="Jen D."/>
            <person name="Larson L."/>
            <person name="Mehta T."/>
            <person name="Park D."/>
            <person name="Pearson M."/>
            <person name="Roberts A."/>
            <person name="Saif S."/>
            <person name="Shenoy N."/>
            <person name="Sisk P."/>
            <person name="Stolte C."/>
            <person name="Sykes S."/>
            <person name="Thomson T."/>
            <person name="Walk T."/>
            <person name="White J."/>
            <person name="Yandava C."/>
            <person name="Burger G."/>
            <person name="Gray M.W."/>
            <person name="Holland P.W.H."/>
            <person name="King N."/>
            <person name="Lang F.B.F."/>
            <person name="Roger A.J."/>
            <person name="Ruiz-Trillo I."/>
            <person name="Lander E."/>
            <person name="Nusbaum C."/>
        </authorList>
    </citation>
    <scope>NUCLEOTIDE SEQUENCE [LARGE SCALE GENOMIC DNA]</scope>
    <source>
        <strain evidence="11 12">ATCC 50062</strain>
    </source>
</reference>
<accession>A0A0L0DAJ1</accession>
<comment type="function">
    <text evidence="1">Accessory subunit of the mitochondrial membrane respiratory chain NADH dehydrogenase (Complex I), that is believed not to be involved in catalysis. Complex I functions in the transfer of electrons from NADH to the respiratory chain. The immediate electron acceptor for the enzyme is believed to be ubiquinone.</text>
</comment>
<keyword evidence="7" id="KW-0249">Electron transport</keyword>
<keyword evidence="6" id="KW-0999">Mitochondrion inner membrane</keyword>
<proteinExistence type="inferred from homology"/>
<dbReference type="SUPFAM" id="SSF52833">
    <property type="entry name" value="Thioredoxin-like"/>
    <property type="match status" value="1"/>
</dbReference>
<gene>
    <name evidence="11" type="ORF">AMSG_05250</name>
</gene>
<dbReference type="RefSeq" id="XP_013757969.1">
    <property type="nucleotide sequence ID" value="XM_013902515.1"/>
</dbReference>
<evidence type="ECO:0000256" key="6">
    <source>
        <dbReference type="ARBA" id="ARBA00022792"/>
    </source>
</evidence>
<dbReference type="Proteomes" id="UP000054408">
    <property type="component" value="Unassembled WGS sequence"/>
</dbReference>
<dbReference type="Gene3D" id="3.40.30.10">
    <property type="entry name" value="Glutaredoxin"/>
    <property type="match status" value="1"/>
</dbReference>
<evidence type="ECO:0000313" key="12">
    <source>
        <dbReference type="Proteomes" id="UP000054408"/>
    </source>
</evidence>
<sequence length="100" mass="10725">MASRAAVAAVADLAKVVREVRFHFCEYSSASEPMRNYVASNYVALKKANPEVPLLVRPAPGVSPHIVLRLPKGVETTIPLADAADPADIADRLTTTIKTI</sequence>
<keyword evidence="4" id="KW-0813">Transport</keyword>
<evidence type="ECO:0000256" key="1">
    <source>
        <dbReference type="ARBA" id="ARBA00003195"/>
    </source>
</evidence>
<evidence type="ECO:0000256" key="4">
    <source>
        <dbReference type="ARBA" id="ARBA00022448"/>
    </source>
</evidence>
<dbReference type="PANTHER" id="PTHR12878:SF0">
    <property type="entry name" value="NADH DEHYDROGENASE [UBIQUINONE] 1 ALPHA SUBCOMPLEX SUBUNIT 2"/>
    <property type="match status" value="1"/>
</dbReference>
<dbReference type="GO" id="GO:0005743">
    <property type="term" value="C:mitochondrial inner membrane"/>
    <property type="evidence" value="ECO:0007669"/>
    <property type="project" value="UniProtKB-SubCell"/>
</dbReference>
<keyword evidence="8" id="KW-0496">Mitochondrion</keyword>
<evidence type="ECO:0000256" key="9">
    <source>
        <dbReference type="ARBA" id="ARBA00023136"/>
    </source>
</evidence>
<keyword evidence="9" id="KW-0472">Membrane</keyword>
<keyword evidence="12" id="KW-1185">Reference proteome</keyword>
<evidence type="ECO:0000256" key="8">
    <source>
        <dbReference type="ARBA" id="ARBA00023128"/>
    </source>
</evidence>
<evidence type="ECO:0000313" key="11">
    <source>
        <dbReference type="EMBL" id="KNC49255.1"/>
    </source>
</evidence>
<dbReference type="InterPro" id="IPR007741">
    <property type="entry name" value="Ribosomal_mL43/mS25/NADH_DH"/>
</dbReference>
<feature type="domain" description="Ribosomal protein/NADH dehydrogenase" evidence="10">
    <location>
        <begin position="26"/>
        <end position="100"/>
    </location>
</feature>
<dbReference type="PANTHER" id="PTHR12878">
    <property type="entry name" value="NADH-UBIQUINONE OXIDOREDUCTASE B8 SUBUNIT"/>
    <property type="match status" value="1"/>
</dbReference>
<dbReference type="EMBL" id="GL349454">
    <property type="protein sequence ID" value="KNC49255.1"/>
    <property type="molecule type" value="Genomic_DNA"/>
</dbReference>
<dbReference type="Pfam" id="PF05047">
    <property type="entry name" value="L51_S25_CI-B8"/>
    <property type="match status" value="1"/>
</dbReference>
<dbReference type="eggNOG" id="KOG3446">
    <property type="taxonomic scope" value="Eukaryota"/>
</dbReference>
<dbReference type="STRING" id="461836.A0A0L0DAJ1"/>
<evidence type="ECO:0000256" key="2">
    <source>
        <dbReference type="ARBA" id="ARBA00004443"/>
    </source>
</evidence>
<evidence type="ECO:0000256" key="7">
    <source>
        <dbReference type="ARBA" id="ARBA00022982"/>
    </source>
</evidence>
<organism evidence="11 12">
    <name type="scientific">Thecamonas trahens ATCC 50062</name>
    <dbReference type="NCBI Taxonomy" id="461836"/>
    <lineage>
        <taxon>Eukaryota</taxon>
        <taxon>Apusozoa</taxon>
        <taxon>Apusomonadida</taxon>
        <taxon>Apusomonadidae</taxon>
        <taxon>Thecamonas</taxon>
    </lineage>
</organism>
<dbReference type="GeneID" id="25564692"/>
<comment type="subcellular location">
    <subcellularLocation>
        <location evidence="2">Mitochondrion inner membrane</location>
        <topology evidence="2">Peripheral membrane protein</topology>
        <orientation evidence="2">Matrix side</orientation>
    </subcellularLocation>
</comment>
<name>A0A0L0DAJ1_THETB</name>
<comment type="similarity">
    <text evidence="3">Belongs to the complex I NDUFA2 subunit family.</text>
</comment>
<dbReference type="AlphaFoldDB" id="A0A0L0DAJ1"/>
<evidence type="ECO:0000259" key="10">
    <source>
        <dbReference type="SMART" id="SM00916"/>
    </source>
</evidence>
<dbReference type="InterPro" id="IPR016464">
    <property type="entry name" value="NADH_Ub_cplx-1_asu_su-2"/>
</dbReference>
<evidence type="ECO:0000256" key="3">
    <source>
        <dbReference type="ARBA" id="ARBA00008939"/>
    </source>
</evidence>
<dbReference type="OrthoDB" id="10250268at2759"/>
<dbReference type="SMART" id="SM00916">
    <property type="entry name" value="L51_S25_CI-B8"/>
    <property type="match status" value="1"/>
</dbReference>
<dbReference type="PIRSF" id="PIRSF005822">
    <property type="entry name" value="NDUA2"/>
    <property type="match status" value="1"/>
</dbReference>
<evidence type="ECO:0000256" key="5">
    <source>
        <dbReference type="ARBA" id="ARBA00022660"/>
    </source>
</evidence>
<keyword evidence="5" id="KW-0679">Respiratory chain</keyword>
<protein>
    <recommendedName>
        <fullName evidence="10">Ribosomal protein/NADH dehydrogenase domain-containing protein</fullName>
    </recommendedName>
</protein>
<dbReference type="OMA" id="FIEQQYV"/>